<dbReference type="Proteomes" id="UP000814128">
    <property type="component" value="Unassembled WGS sequence"/>
</dbReference>
<keyword evidence="2" id="KW-1185">Reference proteome</keyword>
<dbReference type="EMBL" id="MU273483">
    <property type="protein sequence ID" value="KAI0035551.1"/>
    <property type="molecule type" value="Genomic_DNA"/>
</dbReference>
<comment type="caution">
    <text evidence="1">The sequence shown here is derived from an EMBL/GenBank/DDBJ whole genome shotgun (WGS) entry which is preliminary data.</text>
</comment>
<proteinExistence type="predicted"/>
<protein>
    <submittedName>
        <fullName evidence="1">Uncharacterized protein</fullName>
    </submittedName>
</protein>
<organism evidence="1 2">
    <name type="scientific">Vararia minispora EC-137</name>
    <dbReference type="NCBI Taxonomy" id="1314806"/>
    <lineage>
        <taxon>Eukaryota</taxon>
        <taxon>Fungi</taxon>
        <taxon>Dikarya</taxon>
        <taxon>Basidiomycota</taxon>
        <taxon>Agaricomycotina</taxon>
        <taxon>Agaricomycetes</taxon>
        <taxon>Russulales</taxon>
        <taxon>Lachnocladiaceae</taxon>
        <taxon>Vararia</taxon>
    </lineage>
</organism>
<reference evidence="1" key="2">
    <citation type="journal article" date="2022" name="New Phytol.">
        <title>Evolutionary transition to the ectomycorrhizal habit in the genomes of a hyperdiverse lineage of mushroom-forming fungi.</title>
        <authorList>
            <person name="Looney B."/>
            <person name="Miyauchi S."/>
            <person name="Morin E."/>
            <person name="Drula E."/>
            <person name="Courty P.E."/>
            <person name="Kohler A."/>
            <person name="Kuo A."/>
            <person name="LaButti K."/>
            <person name="Pangilinan J."/>
            <person name="Lipzen A."/>
            <person name="Riley R."/>
            <person name="Andreopoulos W."/>
            <person name="He G."/>
            <person name="Johnson J."/>
            <person name="Nolan M."/>
            <person name="Tritt A."/>
            <person name="Barry K.W."/>
            <person name="Grigoriev I.V."/>
            <person name="Nagy L.G."/>
            <person name="Hibbett D."/>
            <person name="Henrissat B."/>
            <person name="Matheny P.B."/>
            <person name="Labbe J."/>
            <person name="Martin F.M."/>
        </authorList>
    </citation>
    <scope>NUCLEOTIDE SEQUENCE</scope>
    <source>
        <strain evidence="1">EC-137</strain>
    </source>
</reference>
<sequence>MAETTDSPPRPTRKAAQLNAHPGQRYHPSVRRSSEQVRAAKEEEAAKKAITDKRVADAQNNTLRSLAALNDELTNEDKTYSQQSAAPKKVNKSRAVTAQQIKKKKATTDPLLLHRDRRYPGLHKKGKLLKAGSTKNHKGDKGERKEGGAPEGLAKSAEQVSADQAPTSRSLRRVQELSQVLTSRTGSAKSAEQASADQVPTSRPLHRVQEPSLVTSRTTAVTVDSEPRAEAEAESGVSSGSEFEPEKPSHKGTEVSETTDDESVVDESDPEGTTNKPKTKRKRKVAARSEQVTRAAKKPKCSQSRPVREAIQALQKNPTPVMVTKRKVAPEVPVTDGPVASKRVKPVIAQGIDRDWMKDNVSKGSSRKGSADTTETGASSTGLGGLQDESLEATAASRDAKANMITGKGGRTIAAMGLKATVAPDTDVAVKKEAEAVKPLRMQGMEDIPFRSLDEYRIFDTAVITAALDWAGAADNPFGTNEHPQINKILQKIWDELLPDNPLDITNCLAVKKVVADRFNNYRSGIGKAGRTVVAEHLQSKRQIDPNLDIQNYAKIMAPRTKPFLYLYKDSEVGTGPYLTLVATETSELALGTTQARTGAFESELVLKVFAAHLKRVASSPLDFHVGHPVGALALAAVSVECAFKEYQQAQAALDDKGIAFGSNEWGNSAVGWTAYLRKFDDRKWARILGAAGEFATKSSRRFAIDFLQAPVDEYEERATMAVSDQEDADGDEVERAPSDDGARQRSYSAIVGADDELANWELGQSDDECPEDMETRMDELAGVEGDDGAANSSNQRESPCAIPMPVNKVDDDVLECSEGEY</sequence>
<gene>
    <name evidence="1" type="ORF">K488DRAFT_68349</name>
</gene>
<accession>A0ACB8QVT4</accession>
<evidence type="ECO:0000313" key="1">
    <source>
        <dbReference type="EMBL" id="KAI0035551.1"/>
    </source>
</evidence>
<evidence type="ECO:0000313" key="2">
    <source>
        <dbReference type="Proteomes" id="UP000814128"/>
    </source>
</evidence>
<name>A0ACB8QVT4_9AGAM</name>
<reference evidence="1" key="1">
    <citation type="submission" date="2021-02" db="EMBL/GenBank/DDBJ databases">
        <authorList>
            <consortium name="DOE Joint Genome Institute"/>
            <person name="Ahrendt S."/>
            <person name="Looney B.P."/>
            <person name="Miyauchi S."/>
            <person name="Morin E."/>
            <person name="Drula E."/>
            <person name="Courty P.E."/>
            <person name="Chicoki N."/>
            <person name="Fauchery L."/>
            <person name="Kohler A."/>
            <person name="Kuo A."/>
            <person name="Labutti K."/>
            <person name="Pangilinan J."/>
            <person name="Lipzen A."/>
            <person name="Riley R."/>
            <person name="Andreopoulos W."/>
            <person name="He G."/>
            <person name="Johnson J."/>
            <person name="Barry K.W."/>
            <person name="Grigoriev I.V."/>
            <person name="Nagy L."/>
            <person name="Hibbett D."/>
            <person name="Henrissat B."/>
            <person name="Matheny P.B."/>
            <person name="Labbe J."/>
            <person name="Martin F."/>
        </authorList>
    </citation>
    <scope>NUCLEOTIDE SEQUENCE</scope>
    <source>
        <strain evidence="1">EC-137</strain>
    </source>
</reference>